<comment type="caution">
    <text evidence="8">The sequence shown here is derived from an EMBL/GenBank/DDBJ whole genome shotgun (WGS) entry which is preliminary data.</text>
</comment>
<evidence type="ECO:0000256" key="5">
    <source>
        <dbReference type="SAM" id="Phobius"/>
    </source>
</evidence>
<keyword evidence="2 3" id="KW-0129">CBS domain</keyword>
<dbReference type="SUPFAM" id="SSF54277">
    <property type="entry name" value="CAD &amp; PB1 domains"/>
    <property type="match status" value="1"/>
</dbReference>
<dbReference type="Gene3D" id="3.90.1280.20">
    <property type="match status" value="1"/>
</dbReference>
<reference evidence="8" key="1">
    <citation type="submission" date="2019-09" db="EMBL/GenBank/DDBJ databases">
        <title>Draft genome information of white flower Hibiscus syriacus.</title>
        <authorList>
            <person name="Kim Y.-M."/>
        </authorList>
    </citation>
    <scope>NUCLEOTIDE SEQUENCE [LARGE SCALE GENOMIC DNA]</scope>
    <source>
        <strain evidence="8">YM2019G1</strain>
    </source>
</reference>
<evidence type="ECO:0000259" key="7">
    <source>
        <dbReference type="PROSITE" id="PS51745"/>
    </source>
</evidence>
<feature type="transmembrane region" description="Helical" evidence="5">
    <location>
        <begin position="505"/>
        <end position="526"/>
    </location>
</feature>
<feature type="region of interest" description="Disordered" evidence="4">
    <location>
        <begin position="1"/>
        <end position="30"/>
    </location>
</feature>
<dbReference type="InterPro" id="IPR053793">
    <property type="entry name" value="PB1-like"/>
</dbReference>
<name>A0A6A3AME3_HIBSY</name>
<keyword evidence="5" id="KW-1133">Transmembrane helix</keyword>
<evidence type="ECO:0000256" key="1">
    <source>
        <dbReference type="ARBA" id="ARBA00022737"/>
    </source>
</evidence>
<keyword evidence="5" id="KW-0472">Membrane</keyword>
<keyword evidence="1" id="KW-0677">Repeat</keyword>
<accession>A0A6A3AME3</accession>
<evidence type="ECO:0000259" key="6">
    <source>
        <dbReference type="PROSITE" id="PS51371"/>
    </source>
</evidence>
<dbReference type="InterPro" id="IPR050511">
    <property type="entry name" value="AMPK_gamma/SDS23_families"/>
</dbReference>
<dbReference type="Gene3D" id="3.10.20.90">
    <property type="entry name" value="Phosphatidylinositol 3-kinase Catalytic Subunit, Chain A, domain 1"/>
    <property type="match status" value="1"/>
</dbReference>
<dbReference type="PANTHER" id="PTHR13780:SF48">
    <property type="entry name" value="CBS DOMAIN-CONTAINING PROTEIN CBSCBSPB1"/>
    <property type="match status" value="1"/>
</dbReference>
<dbReference type="Proteomes" id="UP000436088">
    <property type="component" value="Unassembled WGS sequence"/>
</dbReference>
<sequence>MVNLSSTRKKSPENGGSDTSRKLLPSSRPMGLAGERTVRRLRLSKARTVPDSTSIYEACRRMAARRVDALLLTDSNALLCGILTDKDIATRVIARELNLEETPKMVHGKFRHLPVVENGEVIALLDIAKCLYDAIARMERAAEKGNAIAAAVEGVEKNWGTSLSGHSTFIETLRERMFRPSLSTIVTDNPKIVTVSPDDTVLVAAKKMLESHSKDILIRVIPQNLPPDTTVVEKVMTPNPECATVDTPIVDALHTMHDGKFLHLPVVDRDGEIVAVFDVIHITHAAIATLSQVGSTSGVNNEAATTMMQKFWDSAMALSPNEEDNESRSDGAETGRSLPYPSSNMPNMFGFKIQDKRGRMHRFTCDTRSLTDLITAILNRLEDDIDRNSVPQILYEDEDHDKVVLASDCDLSEAVEHARGIVGMARVEGLPMFFGTYGLFTYVLRDIWTDYLDAWDICGVKTSFHCSSNHSQGLRLHLDYSGTKPHRMGSGSGSLDYANSDAWSAAYSAVAAGAAVAAGLGLLAFLKKSGN</sequence>
<gene>
    <name evidence="8" type="ORF">F3Y22_tig00110429pilonHSYRG00198</name>
</gene>
<dbReference type="Pfam" id="PF00571">
    <property type="entry name" value="CBS"/>
    <property type="match status" value="2"/>
</dbReference>
<protein>
    <submittedName>
        <fullName evidence="8">CBS domain-containing protein CBSCBSPB1</fullName>
    </submittedName>
</protein>
<dbReference type="SMART" id="SM00666">
    <property type="entry name" value="PB1"/>
    <property type="match status" value="1"/>
</dbReference>
<dbReference type="SUPFAM" id="SSF54631">
    <property type="entry name" value="CBS-domain pair"/>
    <property type="match status" value="2"/>
</dbReference>
<evidence type="ECO:0000313" key="8">
    <source>
        <dbReference type="EMBL" id="KAE8705208.1"/>
    </source>
</evidence>
<evidence type="ECO:0000256" key="4">
    <source>
        <dbReference type="SAM" id="MobiDB-lite"/>
    </source>
</evidence>
<dbReference type="InterPro" id="IPR000270">
    <property type="entry name" value="PB1_dom"/>
</dbReference>
<evidence type="ECO:0000256" key="2">
    <source>
        <dbReference type="ARBA" id="ARBA00023122"/>
    </source>
</evidence>
<dbReference type="InterPro" id="IPR000644">
    <property type="entry name" value="CBS_dom"/>
</dbReference>
<dbReference type="AlphaFoldDB" id="A0A6A3AME3"/>
<evidence type="ECO:0000313" key="9">
    <source>
        <dbReference type="Proteomes" id="UP000436088"/>
    </source>
</evidence>
<feature type="domain" description="PB1" evidence="7">
    <location>
        <begin position="346"/>
        <end position="437"/>
    </location>
</feature>
<dbReference type="EMBL" id="VEPZ02000982">
    <property type="protein sequence ID" value="KAE8705208.1"/>
    <property type="molecule type" value="Genomic_DNA"/>
</dbReference>
<feature type="domain" description="CBS" evidence="6">
    <location>
        <begin position="236"/>
        <end position="293"/>
    </location>
</feature>
<dbReference type="PROSITE" id="PS51745">
    <property type="entry name" value="PB1"/>
    <property type="match status" value="1"/>
</dbReference>
<dbReference type="PROSITE" id="PS51371">
    <property type="entry name" value="CBS"/>
    <property type="match status" value="2"/>
</dbReference>
<feature type="domain" description="CBS" evidence="6">
    <location>
        <begin position="42"/>
        <end position="101"/>
    </location>
</feature>
<dbReference type="Pfam" id="PF00564">
    <property type="entry name" value="PB1"/>
    <property type="match status" value="1"/>
</dbReference>
<keyword evidence="5" id="KW-0812">Transmembrane</keyword>
<proteinExistence type="predicted"/>
<dbReference type="PANTHER" id="PTHR13780">
    <property type="entry name" value="AMP-ACTIVATED PROTEIN KINASE, GAMMA REGULATORY SUBUNIT"/>
    <property type="match status" value="1"/>
</dbReference>
<feature type="region of interest" description="Disordered" evidence="4">
    <location>
        <begin position="318"/>
        <end position="343"/>
    </location>
</feature>
<evidence type="ECO:0000256" key="3">
    <source>
        <dbReference type="PROSITE-ProRule" id="PRU00703"/>
    </source>
</evidence>
<dbReference type="InterPro" id="IPR046342">
    <property type="entry name" value="CBS_dom_sf"/>
</dbReference>
<dbReference type="SMART" id="SM00116">
    <property type="entry name" value="CBS"/>
    <property type="match status" value="2"/>
</dbReference>
<dbReference type="CDD" id="cd17782">
    <property type="entry name" value="CBS_pair_MUG70_2"/>
    <property type="match status" value="1"/>
</dbReference>
<keyword evidence="9" id="KW-1185">Reference proteome</keyword>
<dbReference type="Gene3D" id="3.10.580.10">
    <property type="entry name" value="CBS-domain"/>
    <property type="match status" value="2"/>
</dbReference>
<organism evidence="8 9">
    <name type="scientific">Hibiscus syriacus</name>
    <name type="common">Rose of Sharon</name>
    <dbReference type="NCBI Taxonomy" id="106335"/>
    <lineage>
        <taxon>Eukaryota</taxon>
        <taxon>Viridiplantae</taxon>
        <taxon>Streptophyta</taxon>
        <taxon>Embryophyta</taxon>
        <taxon>Tracheophyta</taxon>
        <taxon>Spermatophyta</taxon>
        <taxon>Magnoliopsida</taxon>
        <taxon>eudicotyledons</taxon>
        <taxon>Gunneridae</taxon>
        <taxon>Pentapetalae</taxon>
        <taxon>rosids</taxon>
        <taxon>malvids</taxon>
        <taxon>Malvales</taxon>
        <taxon>Malvaceae</taxon>
        <taxon>Malvoideae</taxon>
        <taxon>Hibiscus</taxon>
    </lineage>
</organism>